<dbReference type="InterPro" id="IPR036736">
    <property type="entry name" value="ACP-like_sf"/>
</dbReference>
<dbReference type="Pfam" id="PF00501">
    <property type="entry name" value="AMP-binding"/>
    <property type="match status" value="2"/>
</dbReference>
<keyword evidence="2" id="KW-0596">Phosphopantetheine</keyword>
<dbReference type="Gene3D" id="3.30.559.30">
    <property type="entry name" value="Nonribosomal peptide synthetase, condensation domain"/>
    <property type="match status" value="2"/>
</dbReference>
<dbReference type="Pfam" id="PF00550">
    <property type="entry name" value="PP-binding"/>
    <property type="match status" value="2"/>
</dbReference>
<dbReference type="InterPro" id="IPR020802">
    <property type="entry name" value="TesA-like"/>
</dbReference>
<reference evidence="7 8" key="3">
    <citation type="submission" date="2019-11" db="EMBL/GenBank/DDBJ databases">
        <title>Type strains purchased from KCTC, JCM and DSMZ.</title>
        <authorList>
            <person name="Lu H."/>
        </authorList>
    </citation>
    <scope>NUCLEOTIDE SEQUENCE [LARGE SCALE GENOMIC DNA]</scope>
    <source>
        <strain evidence="7 8">KCTC 52429</strain>
    </source>
</reference>
<accession>A0A6I3SY24</accession>
<dbReference type="SMART" id="SM00824">
    <property type="entry name" value="PKS_TE"/>
    <property type="match status" value="1"/>
</dbReference>
<dbReference type="Gene3D" id="2.30.38.10">
    <property type="entry name" value="Luciferase, Domain 3"/>
    <property type="match status" value="2"/>
</dbReference>
<dbReference type="FunFam" id="3.40.50.980:FF:000002">
    <property type="entry name" value="Enterobactin synthetase component F"/>
    <property type="match status" value="1"/>
</dbReference>
<evidence type="ECO:0000256" key="4">
    <source>
        <dbReference type="SAM" id="MobiDB-lite"/>
    </source>
</evidence>
<proteinExistence type="predicted"/>
<dbReference type="Pfam" id="PF13193">
    <property type="entry name" value="AMP-binding_C"/>
    <property type="match status" value="2"/>
</dbReference>
<name>A0A6I3SY24_9BURK</name>
<dbReference type="Gene3D" id="3.40.50.1820">
    <property type="entry name" value="alpha/beta hydrolase"/>
    <property type="match status" value="1"/>
</dbReference>
<evidence type="ECO:0000259" key="5">
    <source>
        <dbReference type="PROSITE" id="PS50075"/>
    </source>
</evidence>
<dbReference type="PANTHER" id="PTHR45527">
    <property type="entry name" value="NONRIBOSOMAL PEPTIDE SYNTHETASE"/>
    <property type="match status" value="1"/>
</dbReference>
<dbReference type="InterPro" id="IPR010071">
    <property type="entry name" value="AA_adenyl_dom"/>
</dbReference>
<feature type="domain" description="Carrier" evidence="5">
    <location>
        <begin position="998"/>
        <end position="1072"/>
    </location>
</feature>
<dbReference type="InterPro" id="IPR000873">
    <property type="entry name" value="AMP-dep_synth/lig_dom"/>
</dbReference>
<dbReference type="Gene3D" id="1.10.1200.10">
    <property type="entry name" value="ACP-like"/>
    <property type="match status" value="1"/>
</dbReference>
<keyword evidence="3" id="KW-0597">Phosphoprotein</keyword>
<dbReference type="SUPFAM" id="SSF52777">
    <property type="entry name" value="CoA-dependent acyltransferases"/>
    <property type="match status" value="4"/>
</dbReference>
<protein>
    <submittedName>
        <fullName evidence="7">Amino acid adenylation domain-containing protein</fullName>
    </submittedName>
</protein>
<dbReference type="Gene3D" id="3.30.300.30">
    <property type="match status" value="2"/>
</dbReference>
<dbReference type="SUPFAM" id="SSF47336">
    <property type="entry name" value="ACP-like"/>
    <property type="match status" value="2"/>
</dbReference>
<dbReference type="RefSeq" id="WP_155471308.1">
    <property type="nucleotide sequence ID" value="NZ_BMKG01000023.1"/>
</dbReference>
<dbReference type="GO" id="GO:0009239">
    <property type="term" value="P:enterobactin biosynthetic process"/>
    <property type="evidence" value="ECO:0007669"/>
    <property type="project" value="TreeGrafter"/>
</dbReference>
<dbReference type="PROSITE" id="PS00012">
    <property type="entry name" value="PHOSPHOPANTETHEINE"/>
    <property type="match status" value="2"/>
</dbReference>
<evidence type="ECO:0000313" key="6">
    <source>
        <dbReference type="EMBL" id="GGC17440.1"/>
    </source>
</evidence>
<dbReference type="GO" id="GO:0047527">
    <property type="term" value="F:2,3-dihydroxybenzoate-serine ligase activity"/>
    <property type="evidence" value="ECO:0007669"/>
    <property type="project" value="TreeGrafter"/>
</dbReference>
<dbReference type="GO" id="GO:0043041">
    <property type="term" value="P:amino acid activation for nonribosomal peptide biosynthetic process"/>
    <property type="evidence" value="ECO:0007669"/>
    <property type="project" value="TreeGrafter"/>
</dbReference>
<sequence>MNDIRIIDKLPLNGTQLGIWLADQVADEASSNGYVISHCVHVRGPLDAALLGRAIRIGLAGADTVMARYRTGEEGPVQDVSHVLTQEDVPAPELHDWRDDSDGMARAQAAMRSDTDAVLRADGAGLLYRHALYHVRDGEGELWLWYQRYHHIMLDGFSFVALTRHIAAVYSALARGVEPPAAPFTGVATAVAEYEAYQASARREEDAAFWRDYAESLPAATTLSLHATGGKAGVVTHALALAPALARRLDALSREPEAAAQRLAVADLLHGALAAYLARMTGQGGQSIGVPFMRRMGTAAVQTLAPLVNVLPVAVDVAPEANWFDVAARFRQALKAVRPHQRYEAEQIGRDAGIVGTGRKLYGALINFKMFDYRLDLAGTPGITHHLATGPVDDLEFGVQVDAHAISLELRAEGARYTKAELAAHASRIEQLLQAWAAQPDMPNGRVPLLPAPELAALAAWSRGAAVTAEPGLRTIADLLARQALDRPASTALVCGDVRLSFGELAGRVAQLARLLRSHGAGRGRVVAVALPRSGDSVVALLAVLASGSTFLPLDLDYPPERIAMMCEDTVPVLAVCSESADVPLPDGLPCLRIDAPGVRRELAGLPAGPLAAHEQDALTADDIAYVIFTSGSTGRPKGVMNTHGALLNLIASHRPTIYEPARAAVAARFPERALRAAHTHSFSFDSSWLQLFWLLLGEELHVVDEELRRDAWALARYVDTARIDAMDLPPSFLAQLLNNGLMGEGSHHPTLILIGGEAAPAALWRQLRGCPGLQAHNLYGPTEYTVDTLRAPLAGSERPVVGRPIANTRVYVLDARLQPVPPGALGELYVSGAGLALGYLARGDLSAARFVANPFDGDGTRMYRTGDLVRWNLEGELEFTGRCDDQVKVRGYRVELGEVENALSLLPGVESVIVLAQPVNGSHRLVGYCAVPGCPEDQAAHRGRELLAALALALPDYMVPARLIVLQAFPRNVSGKIDRKALPAPESVADLPAGESAVEGSDEALVCALMAQVLKLPRIGMDDDFFALGGDSISAIMLCGALRQAGRQLRPSAVFSLRNARRIAPGLTSLEADTGAGWQLSAADHALLTARHGPFAAAAPVLPLQQGMLYHARVGGADAQSYSAFTRLRFDGALDAARLRRALASLLARYPQLGGLFDTDTVDQPVLLLPEPGAVTWAWREDDLSPLGGAARDERIAAIEADLLARSCQLDRFGGMLAAGLMRVSAREHVLLLAVHHLVIDGWSTPLLLRDLLAAYRLDSALSPLAVQYPAVVAALAARQHGAAATHWREALDGVQPTVLFGEPTRTVTEATLALTADESTRLTQRLRTTGVTLNVLMQAVWAMVLGAQAGRDDVVFGTPVAGRSAPVDGIGEQVGLFLNTIPVRIRLDGHAPLWTQLPGLQQHHARLQEHDGIGLAEIQRIAGGATLFDTLLVVENYPDHSYLGQELAGIDGQPLRAGDVHNRGYSHYPLALLVLPGEEITLLVENRGALAEPAVLAQRVMQLLRTALEQPDLPLRRYRLVTPAETALIDAVNATAQPLPAATLRSALAAQAERTPRAPALCDADHQLDYAALRQQVRALAARLAEGGVGPGDIVAVALPRSVRLSIALLAVIEAGAAYLPLELAYPDERLAYMVGDAAPRLLIGQHADSVRLAAIAGATPMLRFDALAPPGTDVPELEPALSPDHPAYIIYTSGTTGRPKGALVSHRAIVNRIAWMQHQYSLGARDVVLQKTPCGFDVSVWEFFWPLMTGASLAMAAPDAHKDPAQLLRAVEGYGATCMHFVPSMLATFSAHLASLDERRAASLRLVFCSGEALTRAQAAEFARLNRAQLHNLYGPTEAAVDVTHMPAAGPFVGAGSGVPIGRPVWNTQLRVLDRWLRPVPPGAIGELYLCGVQLAFGYLGKPGLTAGRFVADPFTAGQRMYRTGDVVRWLEDGNVEYLGRADDQVKIRGQRIELGEIESVLAAQPEVAQAAVHAVALGGDGGGVDNRQLVAYLVAVAGGAVDEASLRDRLAVRLPAHMVPVAFVVLDSLPLSANGKLDRKALPLPARAEGERRLPARGLESRLAGVFAAVLGVPQVFADDDFFAIGGHSLLAMRLASEIRKTLERPVSVGQIMTAPTVARLAARLNEDGMRNDFGNDGFAPVIHLRGGAGTPLFCFYPGSGFAWQYSVLARYLEDGMPIIGLQSPRPDGLIATSPDMPALVERQLAIVRGVQATGPYRLLGYSLGGTVAYAVAARLRAEGEEVAFLGLLDTYPAEVHDWSDPQGAEAAMGAEREQQQLLADAYDGNEDSSDNSEADAALRAEREALLAQIFANYGDAVRLLSRTTTPDYDGDLTVFVAEQSLPGYIEPEASWRRHVTSLRVHRLPEASHEDIMSPRSLETLGPLLQREIDSSKEKQ</sequence>
<dbReference type="FunFam" id="3.30.300.30:FF:000010">
    <property type="entry name" value="Enterobactin synthetase component F"/>
    <property type="match status" value="1"/>
</dbReference>
<dbReference type="InterPro" id="IPR006162">
    <property type="entry name" value="Ppantetheine_attach_site"/>
</dbReference>
<evidence type="ECO:0000256" key="3">
    <source>
        <dbReference type="ARBA" id="ARBA00022553"/>
    </source>
</evidence>
<evidence type="ECO:0000256" key="2">
    <source>
        <dbReference type="ARBA" id="ARBA00022450"/>
    </source>
</evidence>
<dbReference type="Gene3D" id="3.30.559.10">
    <property type="entry name" value="Chloramphenicol acetyltransferase-like domain"/>
    <property type="match status" value="2"/>
</dbReference>
<reference evidence="9" key="2">
    <citation type="journal article" date="2019" name="Int. J. Syst. Evol. Microbiol.">
        <title>The Global Catalogue of Microorganisms (GCM) 10K type strain sequencing project: providing services to taxonomists for standard genome sequencing and annotation.</title>
        <authorList>
            <consortium name="The Broad Institute Genomics Platform"/>
            <consortium name="The Broad Institute Genome Sequencing Center for Infectious Disease"/>
            <person name="Wu L."/>
            <person name="Ma J."/>
        </authorList>
    </citation>
    <scope>NUCLEOTIDE SEQUENCE [LARGE SCALE GENOMIC DNA]</scope>
    <source>
        <strain evidence="9">CGMCC 1.15931</strain>
    </source>
</reference>
<dbReference type="FunFam" id="2.30.38.10:FF:000001">
    <property type="entry name" value="Non-ribosomal peptide synthetase PvdI"/>
    <property type="match status" value="2"/>
</dbReference>
<dbReference type="OrthoDB" id="8824838at2"/>
<dbReference type="GO" id="GO:0009366">
    <property type="term" value="C:enterobactin synthetase complex"/>
    <property type="evidence" value="ECO:0007669"/>
    <property type="project" value="TreeGrafter"/>
</dbReference>
<reference evidence="6" key="4">
    <citation type="submission" date="2024-05" db="EMBL/GenBank/DDBJ databases">
        <authorList>
            <person name="Sun Q."/>
            <person name="Zhou Y."/>
        </authorList>
    </citation>
    <scope>NUCLEOTIDE SEQUENCE</scope>
    <source>
        <strain evidence="6">CGMCC 1.15931</strain>
    </source>
</reference>
<dbReference type="GO" id="GO:0031177">
    <property type="term" value="F:phosphopantetheine binding"/>
    <property type="evidence" value="ECO:0007669"/>
    <property type="project" value="InterPro"/>
</dbReference>
<dbReference type="EMBL" id="BMKG01000023">
    <property type="protein sequence ID" value="GGC17440.1"/>
    <property type="molecule type" value="Genomic_DNA"/>
</dbReference>
<dbReference type="Pfam" id="PF00668">
    <property type="entry name" value="Condensation"/>
    <property type="match status" value="2"/>
</dbReference>
<dbReference type="CDD" id="cd05930">
    <property type="entry name" value="A_NRPS"/>
    <property type="match status" value="1"/>
</dbReference>
<feature type="compositionally biased region" description="Basic and acidic residues" evidence="4">
    <location>
        <begin position="2391"/>
        <end position="2400"/>
    </location>
</feature>
<keyword evidence="9" id="KW-1185">Reference proteome</keyword>
<dbReference type="InterPro" id="IPR029058">
    <property type="entry name" value="AB_hydrolase_fold"/>
</dbReference>
<dbReference type="InterPro" id="IPR023213">
    <property type="entry name" value="CAT-like_dom_sf"/>
</dbReference>
<dbReference type="InterPro" id="IPR025110">
    <property type="entry name" value="AMP-bd_C"/>
</dbReference>
<dbReference type="GO" id="GO:0005829">
    <property type="term" value="C:cytosol"/>
    <property type="evidence" value="ECO:0007669"/>
    <property type="project" value="TreeGrafter"/>
</dbReference>
<evidence type="ECO:0000313" key="8">
    <source>
        <dbReference type="Proteomes" id="UP000430634"/>
    </source>
</evidence>
<dbReference type="SUPFAM" id="SSF53474">
    <property type="entry name" value="alpha/beta-Hydrolases"/>
    <property type="match status" value="1"/>
</dbReference>
<dbReference type="EMBL" id="WNKZ01000040">
    <property type="protein sequence ID" value="MTV54004.1"/>
    <property type="molecule type" value="Genomic_DNA"/>
</dbReference>
<organism evidence="7 8">
    <name type="scientific">Pseudoduganella buxea</name>
    <dbReference type="NCBI Taxonomy" id="1949069"/>
    <lineage>
        <taxon>Bacteria</taxon>
        <taxon>Pseudomonadati</taxon>
        <taxon>Pseudomonadota</taxon>
        <taxon>Betaproteobacteria</taxon>
        <taxon>Burkholderiales</taxon>
        <taxon>Oxalobacteraceae</taxon>
        <taxon>Telluria group</taxon>
        <taxon>Pseudoduganella</taxon>
    </lineage>
</organism>
<dbReference type="InterPro" id="IPR001031">
    <property type="entry name" value="Thioesterase"/>
</dbReference>
<dbReference type="PANTHER" id="PTHR45527:SF1">
    <property type="entry name" value="FATTY ACID SYNTHASE"/>
    <property type="match status" value="1"/>
</dbReference>
<dbReference type="Proteomes" id="UP000622638">
    <property type="component" value="Unassembled WGS sequence"/>
</dbReference>
<evidence type="ECO:0000313" key="9">
    <source>
        <dbReference type="Proteomes" id="UP000622638"/>
    </source>
</evidence>
<evidence type="ECO:0000256" key="1">
    <source>
        <dbReference type="ARBA" id="ARBA00001957"/>
    </source>
</evidence>
<dbReference type="InterPro" id="IPR020845">
    <property type="entry name" value="AMP-binding_CS"/>
</dbReference>
<dbReference type="Proteomes" id="UP000430634">
    <property type="component" value="Unassembled WGS sequence"/>
</dbReference>
<dbReference type="InterPro" id="IPR001242">
    <property type="entry name" value="Condensation_dom"/>
</dbReference>
<dbReference type="FunFam" id="3.40.50.12780:FF:000012">
    <property type="entry name" value="Non-ribosomal peptide synthetase"/>
    <property type="match status" value="1"/>
</dbReference>
<dbReference type="PROSITE" id="PS00455">
    <property type="entry name" value="AMP_BINDING"/>
    <property type="match status" value="2"/>
</dbReference>
<dbReference type="CDD" id="cd17646">
    <property type="entry name" value="A_NRPS_AB3403-like"/>
    <property type="match status" value="1"/>
</dbReference>
<dbReference type="SUPFAM" id="SSF56801">
    <property type="entry name" value="Acetyl-CoA synthetase-like"/>
    <property type="match status" value="2"/>
</dbReference>
<gene>
    <name evidence="6" type="ORF">GCM10011572_43420</name>
    <name evidence="7" type="ORF">GM672_14830</name>
</gene>
<evidence type="ECO:0000313" key="7">
    <source>
        <dbReference type="EMBL" id="MTV54004.1"/>
    </source>
</evidence>
<dbReference type="NCBIfam" id="TIGR01733">
    <property type="entry name" value="AA-adenyl-dom"/>
    <property type="match status" value="2"/>
</dbReference>
<dbReference type="InterPro" id="IPR045851">
    <property type="entry name" value="AMP-bd_C_sf"/>
</dbReference>
<feature type="region of interest" description="Disordered" evidence="4">
    <location>
        <begin position="2373"/>
        <end position="2400"/>
    </location>
</feature>
<feature type="domain" description="Carrier" evidence="5">
    <location>
        <begin position="2058"/>
        <end position="2133"/>
    </location>
</feature>
<comment type="cofactor">
    <cofactor evidence="1">
        <name>pantetheine 4'-phosphate</name>
        <dbReference type="ChEBI" id="CHEBI:47942"/>
    </cofactor>
</comment>
<dbReference type="Pfam" id="PF00975">
    <property type="entry name" value="Thioesterase"/>
    <property type="match status" value="1"/>
</dbReference>
<dbReference type="Gene3D" id="3.40.50.980">
    <property type="match status" value="4"/>
</dbReference>
<dbReference type="FunFam" id="3.30.300.30:FF:000015">
    <property type="entry name" value="Nonribosomal peptide synthase SidD"/>
    <property type="match status" value="1"/>
</dbReference>
<dbReference type="InterPro" id="IPR020806">
    <property type="entry name" value="PKS_PP-bd"/>
</dbReference>
<dbReference type="InterPro" id="IPR009081">
    <property type="entry name" value="PP-bd_ACP"/>
</dbReference>
<dbReference type="PROSITE" id="PS50075">
    <property type="entry name" value="CARRIER"/>
    <property type="match status" value="2"/>
</dbReference>
<comment type="caution">
    <text evidence="7">The sequence shown here is derived from an EMBL/GenBank/DDBJ whole genome shotgun (WGS) entry which is preliminary data.</text>
</comment>
<reference evidence="6" key="1">
    <citation type="journal article" date="2014" name="Int. J. Syst. Evol. Microbiol.">
        <title>Complete genome of a new Firmicutes species belonging to the dominant human colonic microbiota ('Ruminococcus bicirculans') reveals two chromosomes and a selective capacity to utilize plant glucans.</title>
        <authorList>
            <consortium name="NISC Comparative Sequencing Program"/>
            <person name="Wegmann U."/>
            <person name="Louis P."/>
            <person name="Goesmann A."/>
            <person name="Henrissat B."/>
            <person name="Duncan S.H."/>
            <person name="Flint H.J."/>
        </authorList>
    </citation>
    <scope>NUCLEOTIDE SEQUENCE</scope>
    <source>
        <strain evidence="6">CGMCC 1.15931</strain>
    </source>
</reference>
<dbReference type="SMART" id="SM00823">
    <property type="entry name" value="PKS_PP"/>
    <property type="match status" value="2"/>
</dbReference>